<dbReference type="PROSITE" id="PS51205">
    <property type="entry name" value="VPS9"/>
    <property type="match status" value="1"/>
</dbReference>
<dbReference type="GO" id="GO:0005769">
    <property type="term" value="C:early endosome"/>
    <property type="evidence" value="ECO:0007669"/>
    <property type="project" value="EnsemblFungi"/>
</dbReference>
<dbReference type="Proteomes" id="UP000005220">
    <property type="component" value="Chromosome 1"/>
</dbReference>
<evidence type="ECO:0000256" key="1">
    <source>
        <dbReference type="ARBA" id="ARBA00022786"/>
    </source>
</evidence>
<dbReference type="InParanoid" id="H2AMY6"/>
<feature type="domain" description="VPS9" evidence="4">
    <location>
        <begin position="170"/>
        <end position="311"/>
    </location>
</feature>
<dbReference type="GO" id="GO:0031267">
    <property type="term" value="F:small GTPase binding"/>
    <property type="evidence" value="ECO:0007669"/>
    <property type="project" value="TreeGrafter"/>
</dbReference>
<dbReference type="Gene3D" id="1.10.8.10">
    <property type="entry name" value="DNA helicase RuvA subunit, C-terminal domain"/>
    <property type="match status" value="1"/>
</dbReference>
<dbReference type="KEGG" id="kaf:KAFR_0A03010"/>
<dbReference type="GeneID" id="13887134"/>
<feature type="compositionally biased region" description="Basic and acidic residues" evidence="2">
    <location>
        <begin position="1"/>
        <end position="33"/>
    </location>
</feature>
<proteinExistence type="predicted"/>
<dbReference type="GO" id="GO:0006895">
    <property type="term" value="P:Golgi to endosome transport"/>
    <property type="evidence" value="ECO:0007669"/>
    <property type="project" value="EnsemblFungi"/>
</dbReference>
<feature type="domain" description="CUE" evidence="3">
    <location>
        <begin position="410"/>
        <end position="453"/>
    </location>
</feature>
<dbReference type="GO" id="GO:0005085">
    <property type="term" value="F:guanyl-nucleotide exchange factor activity"/>
    <property type="evidence" value="ECO:0007669"/>
    <property type="project" value="EnsemblFungi"/>
</dbReference>
<dbReference type="eggNOG" id="KOG2319">
    <property type="taxonomic scope" value="Eukaryota"/>
</dbReference>
<dbReference type="SMART" id="SM00546">
    <property type="entry name" value="CUE"/>
    <property type="match status" value="1"/>
</dbReference>
<dbReference type="PANTHER" id="PTHR23101">
    <property type="entry name" value="RAB GDP/GTP EXCHANGE FACTOR"/>
    <property type="match status" value="1"/>
</dbReference>
<dbReference type="GO" id="GO:0005829">
    <property type="term" value="C:cytosol"/>
    <property type="evidence" value="ECO:0007669"/>
    <property type="project" value="EnsemblFungi"/>
</dbReference>
<dbReference type="InterPro" id="IPR009060">
    <property type="entry name" value="UBA-like_sf"/>
</dbReference>
<dbReference type="CDD" id="cd14369">
    <property type="entry name" value="CUE_VPS9_like"/>
    <property type="match status" value="1"/>
</dbReference>
<evidence type="ECO:0000313" key="6">
    <source>
        <dbReference type="Proteomes" id="UP000005220"/>
    </source>
</evidence>
<dbReference type="InterPro" id="IPR037191">
    <property type="entry name" value="VPS9_dom_sf"/>
</dbReference>
<feature type="region of interest" description="Disordered" evidence="2">
    <location>
        <begin position="332"/>
        <end position="359"/>
    </location>
</feature>
<dbReference type="EMBL" id="HE650821">
    <property type="protein sequence ID" value="CCF55736.1"/>
    <property type="molecule type" value="Genomic_DNA"/>
</dbReference>
<feature type="compositionally biased region" description="Low complexity" evidence="2">
    <location>
        <begin position="34"/>
        <end position="48"/>
    </location>
</feature>
<dbReference type="OrthoDB" id="300289at2759"/>
<evidence type="ECO:0000259" key="3">
    <source>
        <dbReference type="PROSITE" id="PS51140"/>
    </source>
</evidence>
<dbReference type="InterPro" id="IPR045046">
    <property type="entry name" value="Vps9-like"/>
</dbReference>
<feature type="compositionally biased region" description="Basic and acidic residues" evidence="2">
    <location>
        <begin position="332"/>
        <end position="341"/>
    </location>
</feature>
<dbReference type="Gene3D" id="1.20.1050.80">
    <property type="entry name" value="VPS9 domain"/>
    <property type="match status" value="1"/>
</dbReference>
<dbReference type="GO" id="GO:0030139">
    <property type="term" value="C:endocytic vesicle"/>
    <property type="evidence" value="ECO:0007669"/>
    <property type="project" value="TreeGrafter"/>
</dbReference>
<feature type="region of interest" description="Disordered" evidence="2">
    <location>
        <begin position="1"/>
        <end position="52"/>
    </location>
</feature>
<dbReference type="PANTHER" id="PTHR23101:SF25">
    <property type="entry name" value="GTPASE-ACTIVATING PROTEIN AND VPS9 DOMAIN-CONTAINING PROTEIN 1"/>
    <property type="match status" value="1"/>
</dbReference>
<dbReference type="HOGENOM" id="CLU_007625_3_2_1"/>
<gene>
    <name evidence="5" type="primary">KAFR0A03010</name>
    <name evidence="5" type="ORF">KAFR_0A03010</name>
</gene>
<dbReference type="GO" id="GO:0032511">
    <property type="term" value="P:late endosome to vacuole transport via multivesicular body sorting pathway"/>
    <property type="evidence" value="ECO:0007669"/>
    <property type="project" value="EnsemblFungi"/>
</dbReference>
<evidence type="ECO:0008006" key="7">
    <source>
        <dbReference type="Google" id="ProtNLM"/>
    </source>
</evidence>
<dbReference type="FunFam" id="1.10.246.120:FF:000004">
    <property type="entry name" value="Vacuolar sorting protein"/>
    <property type="match status" value="1"/>
</dbReference>
<dbReference type="GO" id="GO:0006623">
    <property type="term" value="P:protein targeting to vacuole"/>
    <property type="evidence" value="ECO:0007669"/>
    <property type="project" value="EnsemblFungi"/>
</dbReference>
<dbReference type="InterPro" id="IPR041804">
    <property type="entry name" value="Vps9_CUE"/>
</dbReference>
<name>H2AMY6_KAZAF</name>
<dbReference type="SMART" id="SM00167">
    <property type="entry name" value="VPS9"/>
    <property type="match status" value="1"/>
</dbReference>
<dbReference type="Gene3D" id="1.10.246.120">
    <property type="match status" value="1"/>
</dbReference>
<evidence type="ECO:0000256" key="2">
    <source>
        <dbReference type="SAM" id="MobiDB-lite"/>
    </source>
</evidence>
<evidence type="ECO:0000259" key="4">
    <source>
        <dbReference type="PROSITE" id="PS51205"/>
    </source>
</evidence>
<dbReference type="Pfam" id="PF02204">
    <property type="entry name" value="VPS9"/>
    <property type="match status" value="1"/>
</dbReference>
<keyword evidence="1" id="KW-0833">Ubl conjugation pathway</keyword>
<dbReference type="STRING" id="1071382.H2AMY6"/>
<organism evidence="5 6">
    <name type="scientific">Kazachstania africana (strain ATCC 22294 / BCRC 22015 / CBS 2517 / CECT 1963 / NBRC 1671 / NRRL Y-8276)</name>
    <name type="common">Yeast</name>
    <name type="synonym">Kluyveromyces africanus</name>
    <dbReference type="NCBI Taxonomy" id="1071382"/>
    <lineage>
        <taxon>Eukaryota</taxon>
        <taxon>Fungi</taxon>
        <taxon>Dikarya</taxon>
        <taxon>Ascomycota</taxon>
        <taxon>Saccharomycotina</taxon>
        <taxon>Saccharomycetes</taxon>
        <taxon>Saccharomycetales</taxon>
        <taxon>Saccharomycetaceae</taxon>
        <taxon>Kazachstania</taxon>
    </lineage>
</organism>
<feature type="compositionally biased region" description="Polar residues" evidence="2">
    <location>
        <begin position="342"/>
        <end position="359"/>
    </location>
</feature>
<dbReference type="InterPro" id="IPR041545">
    <property type="entry name" value="DUF5601"/>
</dbReference>
<dbReference type="InterPro" id="IPR003892">
    <property type="entry name" value="CUE"/>
</dbReference>
<dbReference type="GO" id="GO:0000011">
    <property type="term" value="P:vacuole inheritance"/>
    <property type="evidence" value="ECO:0007669"/>
    <property type="project" value="EnsemblFungi"/>
</dbReference>
<dbReference type="SUPFAM" id="SSF109993">
    <property type="entry name" value="VPS9 domain"/>
    <property type="match status" value="1"/>
</dbReference>
<dbReference type="SUPFAM" id="SSF46934">
    <property type="entry name" value="UBA-like"/>
    <property type="match status" value="1"/>
</dbReference>
<dbReference type="FunCoup" id="H2AMY6">
    <property type="interactions" value="179"/>
</dbReference>
<sequence length="453" mass="53000">MVDTKDILKEFDPLTQEDNERKDDLGEVQRDSETVSTENSNERSSSNSRNERTYEDDQFFDFRLFAKQFRNPQADPLVKYTKSFLHNFATQRAVWTPEEQVKLINDFRLFIFGKLKVYEPFKSLDKAGLHNAEEGIEKLIMGKLYTRCFSPTLIENVNEDTVDKYHLKDIEDDELLIAKVKEYRFIELSNLDIPNKLYTRLDKFVELAGKELNKVNGFKAPRDKMVCILNSCRVIFGLLKHHRLDKEGADSFIPLLIFIILKGDIANLVSNIRYIERFRYEKFLRGEESYYLSSYQAAYNFILSMDETSLTVADNNEFDRKYKENQKLLMEEKEQKDRENAQLKQSSKEAVSSGATSKNSLDEVTNSMISMFNDLFTSSQQKPEEMGDQNKRNKKDEDVTQLINRMEEQEHKDTVDTLCSMFPDFDREIIEDVCVAKKYRIGVCVDTLLSLYN</sequence>
<accession>H2AMY6</accession>
<dbReference type="Pfam" id="PF18151">
    <property type="entry name" value="DUF5601"/>
    <property type="match status" value="1"/>
</dbReference>
<dbReference type="InterPro" id="IPR003123">
    <property type="entry name" value="VPS9"/>
</dbReference>
<protein>
    <recommendedName>
        <fullName evidence="7">VPS9 domain-containing protein</fullName>
    </recommendedName>
</protein>
<dbReference type="GO" id="GO:0043130">
    <property type="term" value="F:ubiquitin binding"/>
    <property type="evidence" value="ECO:0007669"/>
    <property type="project" value="EnsemblFungi"/>
</dbReference>
<dbReference type="AlphaFoldDB" id="H2AMY6"/>
<dbReference type="GO" id="GO:0036010">
    <property type="term" value="P:protein localization to endosome"/>
    <property type="evidence" value="ECO:0007669"/>
    <property type="project" value="EnsemblFungi"/>
</dbReference>
<keyword evidence="6" id="KW-1185">Reference proteome</keyword>
<dbReference type="Pfam" id="PF02845">
    <property type="entry name" value="CUE"/>
    <property type="match status" value="1"/>
</dbReference>
<reference evidence="5 6" key="1">
    <citation type="journal article" date="2011" name="Proc. Natl. Acad. Sci. U.S.A.">
        <title>Evolutionary erosion of yeast sex chromosomes by mating-type switching accidents.</title>
        <authorList>
            <person name="Gordon J.L."/>
            <person name="Armisen D."/>
            <person name="Proux-Wera E."/>
            <person name="Oheigeartaigh S.S."/>
            <person name="Byrne K.P."/>
            <person name="Wolfe K.H."/>
        </authorList>
    </citation>
    <scope>NUCLEOTIDE SEQUENCE [LARGE SCALE GENOMIC DNA]</scope>
    <source>
        <strain evidence="6">ATCC 22294 / BCRC 22015 / CBS 2517 / CECT 1963 / NBRC 1671 / NRRL Y-8276</strain>
    </source>
</reference>
<dbReference type="RefSeq" id="XP_003954871.1">
    <property type="nucleotide sequence ID" value="XM_003954822.1"/>
</dbReference>
<dbReference type="PROSITE" id="PS51140">
    <property type="entry name" value="CUE"/>
    <property type="match status" value="1"/>
</dbReference>
<evidence type="ECO:0000313" key="5">
    <source>
        <dbReference type="EMBL" id="CCF55736.1"/>
    </source>
</evidence>